<evidence type="ECO:0000313" key="7">
    <source>
        <dbReference type="EMBL" id="HFB53215.1"/>
    </source>
</evidence>
<dbReference type="SUPFAM" id="SSF58104">
    <property type="entry name" value="Methyl-accepting chemotaxis protein (MCP) signaling domain"/>
    <property type="match status" value="1"/>
</dbReference>
<evidence type="ECO:0000256" key="3">
    <source>
        <dbReference type="PROSITE-ProRule" id="PRU00284"/>
    </source>
</evidence>
<dbReference type="Pfam" id="PF13682">
    <property type="entry name" value="CZB"/>
    <property type="match status" value="1"/>
</dbReference>
<feature type="domain" description="Methyl-accepting transducer" evidence="5">
    <location>
        <begin position="126"/>
        <end position="302"/>
    </location>
</feature>
<keyword evidence="4" id="KW-0175">Coiled coil</keyword>
<dbReference type="PANTHER" id="PTHR32089:SF112">
    <property type="entry name" value="LYSOZYME-LIKE PROTEIN-RELATED"/>
    <property type="match status" value="1"/>
</dbReference>
<gene>
    <name evidence="7" type="ORF">ENJ67_00650</name>
</gene>
<comment type="similarity">
    <text evidence="2">Belongs to the methyl-accepting chemotaxis (MCP) protein family.</text>
</comment>
<proteinExistence type="inferred from homology"/>
<dbReference type="Proteomes" id="UP000886390">
    <property type="component" value="Unassembled WGS sequence"/>
</dbReference>
<evidence type="ECO:0000259" key="6">
    <source>
        <dbReference type="PROSITE" id="PS50885"/>
    </source>
</evidence>
<dbReference type="GO" id="GO:0004888">
    <property type="term" value="F:transmembrane signaling receptor activity"/>
    <property type="evidence" value="ECO:0007669"/>
    <property type="project" value="InterPro"/>
</dbReference>
<dbReference type="Gene3D" id="6.10.250.3200">
    <property type="match status" value="1"/>
</dbReference>
<feature type="coiled-coil region" evidence="4">
    <location>
        <begin position="159"/>
        <end position="193"/>
    </location>
</feature>
<accession>A0A7C3GAY5</accession>
<sequence length="444" mass="48727">VFVLAIMIRKSITSNIEDFTELITHAARGDFSKKCTDTSGETELGIMGQHLSDLLGHVQALIDEINTAITNASKGDFSKPISSAGMEGEFVVAINNVAKSIDFMHQQHKKALRDAFNSKLSVKSVNVSESLTVIQSDLKTNINAVKEITDATRFASNLANESRDNIETVVNELHNLNEQASMNNTNIEELAAQTSNITSVIELITDIADQTNLLALNAAIEAARAGEHGRGFAVVADEVRKLAERTHKATSEIAISIKSLQQGMSEIQESSENMKVTVDASTQKIEDFEGTLIELSNGSNKIVEQSYFMENSIFVVLAKIDHILYKSRAYNSLISLNKILKAVDSHACNLGKWYDGEGKERFAKTSAYAQMAAPHNTVHTNANNNLTYLDAQDPEQEVITHSDEIIASFDKMEAASEELFALLDQMLRETEISQDTATDSHKEA</sequence>
<keyword evidence="1 3" id="KW-0807">Transducer</keyword>
<dbReference type="InterPro" id="IPR004090">
    <property type="entry name" value="Chemotax_Me-accpt_rcpt"/>
</dbReference>
<organism evidence="7">
    <name type="scientific">Sulfurimonas autotrophica</name>
    <dbReference type="NCBI Taxonomy" id="202747"/>
    <lineage>
        <taxon>Bacteria</taxon>
        <taxon>Pseudomonadati</taxon>
        <taxon>Campylobacterota</taxon>
        <taxon>Epsilonproteobacteria</taxon>
        <taxon>Campylobacterales</taxon>
        <taxon>Sulfurimonadaceae</taxon>
        <taxon>Sulfurimonas</taxon>
    </lineage>
</organism>
<reference evidence="7" key="1">
    <citation type="journal article" date="2020" name="mSystems">
        <title>Genome- and Community-Level Interaction Insights into Carbon Utilization and Element Cycling Functions of Hydrothermarchaeota in Hydrothermal Sediment.</title>
        <authorList>
            <person name="Zhou Z."/>
            <person name="Liu Y."/>
            <person name="Xu W."/>
            <person name="Pan J."/>
            <person name="Luo Z.H."/>
            <person name="Li M."/>
        </authorList>
    </citation>
    <scope>NUCLEOTIDE SEQUENCE [LARGE SCALE GENOMIC DNA]</scope>
    <source>
        <strain evidence="7">HyVt-507</strain>
    </source>
</reference>
<evidence type="ECO:0000259" key="5">
    <source>
        <dbReference type="PROSITE" id="PS50111"/>
    </source>
</evidence>
<dbReference type="EMBL" id="DRNH01000036">
    <property type="protein sequence ID" value="HFB53215.1"/>
    <property type="molecule type" value="Genomic_DNA"/>
</dbReference>
<dbReference type="SMART" id="SM00283">
    <property type="entry name" value="MA"/>
    <property type="match status" value="1"/>
</dbReference>
<dbReference type="Pfam" id="PF00015">
    <property type="entry name" value="MCPsignal"/>
    <property type="match status" value="1"/>
</dbReference>
<dbReference type="AlphaFoldDB" id="A0A7C3GAY5"/>
<dbReference type="InterPro" id="IPR004089">
    <property type="entry name" value="MCPsignal_dom"/>
</dbReference>
<dbReference type="PRINTS" id="PR00260">
    <property type="entry name" value="CHEMTRNSDUCR"/>
</dbReference>
<evidence type="ECO:0000256" key="2">
    <source>
        <dbReference type="ARBA" id="ARBA00029447"/>
    </source>
</evidence>
<evidence type="ECO:0000256" key="1">
    <source>
        <dbReference type="ARBA" id="ARBA00023224"/>
    </source>
</evidence>
<dbReference type="GO" id="GO:0006935">
    <property type="term" value="P:chemotaxis"/>
    <property type="evidence" value="ECO:0007669"/>
    <property type="project" value="InterPro"/>
</dbReference>
<dbReference type="Gene3D" id="1.20.120.1530">
    <property type="match status" value="1"/>
</dbReference>
<dbReference type="Gene3D" id="1.20.120.30">
    <property type="entry name" value="Aspartate receptor, ligand-binding domain"/>
    <property type="match status" value="1"/>
</dbReference>
<comment type="caution">
    <text evidence="7">The sequence shown here is derived from an EMBL/GenBank/DDBJ whole genome shotgun (WGS) entry which is preliminary data.</text>
</comment>
<name>A0A7C3GAY5_9BACT</name>
<protein>
    <submittedName>
        <fullName evidence="7">Chemotaxis protein</fullName>
    </submittedName>
</protein>
<dbReference type="PANTHER" id="PTHR32089">
    <property type="entry name" value="METHYL-ACCEPTING CHEMOTAXIS PROTEIN MCPB"/>
    <property type="match status" value="1"/>
</dbReference>
<dbReference type="GO" id="GO:0007165">
    <property type="term" value="P:signal transduction"/>
    <property type="evidence" value="ECO:0007669"/>
    <property type="project" value="UniProtKB-KW"/>
</dbReference>
<feature type="domain" description="HAMP" evidence="6">
    <location>
        <begin position="10"/>
        <end position="63"/>
    </location>
</feature>
<dbReference type="PROSITE" id="PS50111">
    <property type="entry name" value="CHEMOTAXIS_TRANSDUC_2"/>
    <property type="match status" value="1"/>
</dbReference>
<dbReference type="PROSITE" id="PS50885">
    <property type="entry name" value="HAMP"/>
    <property type="match status" value="1"/>
</dbReference>
<feature type="non-terminal residue" evidence="7">
    <location>
        <position position="1"/>
    </location>
</feature>
<evidence type="ECO:0000256" key="4">
    <source>
        <dbReference type="SAM" id="Coils"/>
    </source>
</evidence>
<dbReference type="InterPro" id="IPR003660">
    <property type="entry name" value="HAMP_dom"/>
</dbReference>
<dbReference type="InterPro" id="IPR025991">
    <property type="entry name" value="Chemoreceptor_zinc-bind_dom"/>
</dbReference>
<dbReference type="GO" id="GO:0016020">
    <property type="term" value="C:membrane"/>
    <property type="evidence" value="ECO:0007669"/>
    <property type="project" value="InterPro"/>
</dbReference>